<evidence type="ECO:0000313" key="1">
    <source>
        <dbReference type="EMBL" id="RMZ46285.1"/>
    </source>
</evidence>
<dbReference type="Proteomes" id="UP000275480">
    <property type="component" value="Unassembled WGS sequence"/>
</dbReference>
<reference evidence="1 2" key="1">
    <citation type="submission" date="2018-07" db="EMBL/GenBank/DDBJ databases">
        <title>Identification of spontaneous genetic mutation associated with occurrence of a yellow conidial color mutant of Aspergillus flavus.</title>
        <authorList>
            <person name="Chang P.-K."/>
            <person name="Mack B.M."/>
            <person name="Scharfenstein L."/>
            <person name="Gilbert M.K."/>
        </authorList>
    </citation>
    <scope>NUCLEOTIDE SEQUENCE [LARGE SCALE GENOMIC DNA]</scope>
    <source>
        <strain evidence="1 2">CA14</strain>
    </source>
</reference>
<gene>
    <name evidence="1" type="ORF">CA14_008159</name>
</gene>
<proteinExistence type="predicted"/>
<dbReference type="EMBL" id="QQZZ01000034">
    <property type="protein sequence ID" value="RMZ46285.1"/>
    <property type="molecule type" value="Genomic_DNA"/>
</dbReference>
<name>A0AB74CIS6_ASPFL</name>
<evidence type="ECO:0000313" key="2">
    <source>
        <dbReference type="Proteomes" id="UP000275480"/>
    </source>
</evidence>
<dbReference type="AlphaFoldDB" id="A0AB74CIS6"/>
<sequence length="221" mass="25279">MAIFLYLWCTTIALLLLFGIHLLRRLGILITARPLPPSRGLAASHKANTKAGKAARTMTPVEDECYHMVNTIKEYSNEKTIIIAVLKEEQSFTYLKRKYRRRWWHLSSKKVIPSIDKDVQSAMREACELAGRRKNIKVIMSSYLPYMAYFQPSAIPSTAIVMMPKSYQGEKASSQREAVARARFYSPKKVEPEVSSKGKPGIAYDTFIEVWNAAIYEDEYD</sequence>
<accession>A0AB74CIS6</accession>
<comment type="caution">
    <text evidence="1">The sequence shown here is derived from an EMBL/GenBank/DDBJ whole genome shotgun (WGS) entry which is preliminary data.</text>
</comment>
<organism evidence="1 2">
    <name type="scientific">Aspergillus flavus</name>
    <dbReference type="NCBI Taxonomy" id="5059"/>
    <lineage>
        <taxon>Eukaryota</taxon>
        <taxon>Fungi</taxon>
        <taxon>Dikarya</taxon>
        <taxon>Ascomycota</taxon>
        <taxon>Pezizomycotina</taxon>
        <taxon>Eurotiomycetes</taxon>
        <taxon>Eurotiomycetidae</taxon>
        <taxon>Eurotiales</taxon>
        <taxon>Aspergillaceae</taxon>
        <taxon>Aspergillus</taxon>
        <taxon>Aspergillus subgen. Circumdati</taxon>
    </lineage>
</organism>
<protein>
    <submittedName>
        <fullName evidence="1">Uncharacterized protein</fullName>
    </submittedName>
</protein>